<dbReference type="OrthoDB" id="6510781at2759"/>
<dbReference type="Proteomes" id="UP000225706">
    <property type="component" value="Unassembled WGS sequence"/>
</dbReference>
<evidence type="ECO:0000313" key="7">
    <source>
        <dbReference type="EMBL" id="PFX24253.1"/>
    </source>
</evidence>
<organism evidence="7 8">
    <name type="scientific">Stylophora pistillata</name>
    <name type="common">Smooth cauliflower coral</name>
    <dbReference type="NCBI Taxonomy" id="50429"/>
    <lineage>
        <taxon>Eukaryota</taxon>
        <taxon>Metazoa</taxon>
        <taxon>Cnidaria</taxon>
        <taxon>Anthozoa</taxon>
        <taxon>Hexacorallia</taxon>
        <taxon>Scleractinia</taxon>
        <taxon>Astrocoeniina</taxon>
        <taxon>Pocilloporidae</taxon>
        <taxon>Stylophora</taxon>
    </lineage>
</organism>
<proteinExistence type="predicted"/>
<dbReference type="Gene3D" id="3.30.40.10">
    <property type="entry name" value="Zinc/RING finger domain, C3HC4 (zinc finger)"/>
    <property type="match status" value="1"/>
</dbReference>
<evidence type="ECO:0000256" key="1">
    <source>
        <dbReference type="ARBA" id="ARBA00022723"/>
    </source>
</evidence>
<feature type="domain" description="SP-RING-type" evidence="6">
    <location>
        <begin position="177"/>
        <end position="260"/>
    </location>
</feature>
<dbReference type="InterPro" id="IPR004181">
    <property type="entry name" value="Znf_MIZ"/>
</dbReference>
<name>A0A2B4S5D7_STYPI</name>
<keyword evidence="8" id="KW-1185">Reference proteome</keyword>
<evidence type="ECO:0000313" key="8">
    <source>
        <dbReference type="Proteomes" id="UP000225706"/>
    </source>
</evidence>
<dbReference type="GO" id="GO:0061665">
    <property type="term" value="F:SUMO ligase activity"/>
    <property type="evidence" value="ECO:0007669"/>
    <property type="project" value="TreeGrafter"/>
</dbReference>
<keyword evidence="2 4" id="KW-0863">Zinc-finger</keyword>
<dbReference type="AlphaFoldDB" id="A0A2B4S5D7"/>
<dbReference type="GO" id="GO:0008270">
    <property type="term" value="F:zinc ion binding"/>
    <property type="evidence" value="ECO:0007669"/>
    <property type="project" value="UniProtKB-KW"/>
</dbReference>
<sequence>MPNERRDRRLHENERESRTPKSPSHRHRSNESHKLDRRHRRHHHRRRIHHRQTGLRSSTHIYVNGSTDTVPSVSVHTDHVTLASSLNSFNDGMETLLGNCFELLGRLRNNPLVHPQNSQQSISNVKRGVNHSNLTAVLTSQKTKPAVSFSGILDTYKMCSTVPASKTKARLQQSLVSHTEAKLDVIDVSLTCPLTQSQMVTPVRGRNCAHISCFDGAAYLQLMWEKRVEKWKCPICKTLTPLSELVIDGFIQGILESVPEDLKSVEFTPDGFWRIKEGNDSFPSIKKSPVDCYSNSSQGNTVIDLTFDTPQKIIPKKISNADRNYNGSNLEIQVIDLTLSP</sequence>
<evidence type="ECO:0000256" key="4">
    <source>
        <dbReference type="PROSITE-ProRule" id="PRU00452"/>
    </source>
</evidence>
<keyword evidence="3" id="KW-0862">Zinc</keyword>
<dbReference type="InterPro" id="IPR013083">
    <property type="entry name" value="Znf_RING/FYVE/PHD"/>
</dbReference>
<feature type="compositionally biased region" description="Basic residues" evidence="5">
    <location>
        <begin position="35"/>
        <end position="53"/>
    </location>
</feature>
<evidence type="ECO:0000256" key="3">
    <source>
        <dbReference type="ARBA" id="ARBA00022833"/>
    </source>
</evidence>
<evidence type="ECO:0000256" key="2">
    <source>
        <dbReference type="ARBA" id="ARBA00022771"/>
    </source>
</evidence>
<gene>
    <name evidence="7" type="primary">pli1</name>
    <name evidence="7" type="ORF">AWC38_SpisGene11116</name>
</gene>
<dbReference type="EMBL" id="LSMT01000181">
    <property type="protein sequence ID" value="PFX24253.1"/>
    <property type="molecule type" value="Genomic_DNA"/>
</dbReference>
<dbReference type="PROSITE" id="PS51044">
    <property type="entry name" value="ZF_SP_RING"/>
    <property type="match status" value="1"/>
</dbReference>
<accession>A0A2B4S5D7</accession>
<evidence type="ECO:0000256" key="5">
    <source>
        <dbReference type="SAM" id="MobiDB-lite"/>
    </source>
</evidence>
<feature type="compositionally biased region" description="Basic and acidic residues" evidence="5">
    <location>
        <begin position="1"/>
        <end position="19"/>
    </location>
</feature>
<protein>
    <submittedName>
        <fullName evidence="7">E3 SUMO-protein ligase pli1</fullName>
    </submittedName>
</protein>
<dbReference type="SUPFAM" id="SSF57850">
    <property type="entry name" value="RING/U-box"/>
    <property type="match status" value="1"/>
</dbReference>
<dbReference type="Pfam" id="PF02891">
    <property type="entry name" value="zf-MIZ"/>
    <property type="match status" value="1"/>
</dbReference>
<dbReference type="PANTHER" id="PTHR10782:SF4">
    <property type="entry name" value="TONALLI, ISOFORM E"/>
    <property type="match status" value="1"/>
</dbReference>
<dbReference type="GO" id="GO:0016925">
    <property type="term" value="P:protein sumoylation"/>
    <property type="evidence" value="ECO:0007669"/>
    <property type="project" value="TreeGrafter"/>
</dbReference>
<keyword evidence="1" id="KW-0479">Metal-binding</keyword>
<keyword evidence="7" id="KW-0436">Ligase</keyword>
<feature type="region of interest" description="Disordered" evidence="5">
    <location>
        <begin position="1"/>
        <end position="57"/>
    </location>
</feature>
<dbReference type="GO" id="GO:0016874">
    <property type="term" value="F:ligase activity"/>
    <property type="evidence" value="ECO:0007669"/>
    <property type="project" value="UniProtKB-KW"/>
</dbReference>
<evidence type="ECO:0000259" key="6">
    <source>
        <dbReference type="PROSITE" id="PS51044"/>
    </source>
</evidence>
<dbReference type="GO" id="GO:0000785">
    <property type="term" value="C:chromatin"/>
    <property type="evidence" value="ECO:0007669"/>
    <property type="project" value="TreeGrafter"/>
</dbReference>
<dbReference type="STRING" id="50429.A0A2B4S5D7"/>
<dbReference type="PANTHER" id="PTHR10782">
    <property type="entry name" value="ZINC FINGER MIZ DOMAIN-CONTAINING PROTEIN"/>
    <property type="match status" value="1"/>
</dbReference>
<reference evidence="8" key="1">
    <citation type="journal article" date="2017" name="bioRxiv">
        <title>Comparative analysis of the genomes of Stylophora pistillata and Acropora digitifera provides evidence for extensive differences between species of corals.</title>
        <authorList>
            <person name="Voolstra C.R."/>
            <person name="Li Y."/>
            <person name="Liew Y.J."/>
            <person name="Baumgarten S."/>
            <person name="Zoccola D."/>
            <person name="Flot J.-F."/>
            <person name="Tambutte S."/>
            <person name="Allemand D."/>
            <person name="Aranda M."/>
        </authorList>
    </citation>
    <scope>NUCLEOTIDE SEQUENCE [LARGE SCALE GENOMIC DNA]</scope>
</reference>
<dbReference type="CDD" id="cd16650">
    <property type="entry name" value="SP-RING_PIAS-like"/>
    <property type="match status" value="1"/>
</dbReference>
<comment type="caution">
    <text evidence="7">The sequence shown here is derived from an EMBL/GenBank/DDBJ whole genome shotgun (WGS) entry which is preliminary data.</text>
</comment>